<dbReference type="Pfam" id="PF26639">
    <property type="entry name" value="Het-6_barrel"/>
    <property type="match status" value="1"/>
</dbReference>
<name>A0A0D2HIJ1_CLAB1</name>
<dbReference type="InterPro" id="IPR052895">
    <property type="entry name" value="HetReg/Transcr_Mod"/>
</dbReference>
<accession>A0A0D2HIJ1</accession>
<evidence type="ECO:0000313" key="2">
    <source>
        <dbReference type="EMBL" id="KIW90545.1"/>
    </source>
</evidence>
<sequence length="636" mass="72110">MYDTSFLPEPKPPKFAKLASRQLFVPIRKFHASDMIRLLEVCPSNHSFPRDVVCRLLYFRLSENPIFEALSYCWGTSEKEYFIYCDGLRYWVTESLLKFLLRYRDSRESQLLWVDQICINQDDPVEKSLQLRMMGDIYRQAEQVIIWLGDFPGTWIGTPEEALIKDLARLRHTPLYGELVALLRQLEILKLFKRLSKIQYESAAQLGNLETIGTIMTSPWFTRTWIVQEINAARRATVYIGNIRVDWATFLDAITFVVNTGMRFALANKNLGPAMRLVSICLTLAADRDLPMLRCLLYARRLKASLAQDKVLGLCHLSTDFERLGIDPNCSLDAKQVYRNVVEALLRKDNTLEFLSVPRPRYSTSTAGLPSWVPDWRTGSSIVIPLAFDIPGFAPNYQASQGTRASLHPGIDDWVLTIEGMQFDTLSILSRAYPSEPHANYIEDVVVASERTADDMLAELDTLLEWAKMTKSAAKLEPRNESRGALLLKTITAGQLSADLDACHRTFRYLVGRYRLRLKLLSLLETKTPIIGRACRAVERSSRWLGSAPSFEVLLRSLTVCVGRTLGITSHGYLCLVPADTEMSDCIFLAKGSKTPLVLRKEAKPGLWSFVGDCYVHGIMAGEAFDQDQCRIIHIV</sequence>
<evidence type="ECO:0000313" key="3">
    <source>
        <dbReference type="Proteomes" id="UP000053789"/>
    </source>
</evidence>
<dbReference type="EMBL" id="KN846993">
    <property type="protein sequence ID" value="KIW90545.1"/>
    <property type="molecule type" value="Genomic_DNA"/>
</dbReference>
<dbReference type="InterPro" id="IPR010730">
    <property type="entry name" value="HET"/>
</dbReference>
<dbReference type="PANTHER" id="PTHR24148:SF73">
    <property type="entry name" value="HET DOMAIN PROTEIN (AFU_ORTHOLOGUE AFUA_8G01020)"/>
    <property type="match status" value="1"/>
</dbReference>
<reference evidence="2" key="1">
    <citation type="submission" date="2015-01" db="EMBL/GenBank/DDBJ databases">
        <title>The Genome Sequence of Cladophialophora bantiana CBS 173.52.</title>
        <authorList>
            <consortium name="The Broad Institute Genomics Platform"/>
            <person name="Cuomo C."/>
            <person name="de Hoog S."/>
            <person name="Gorbushina A."/>
            <person name="Stielow B."/>
            <person name="Teixiera M."/>
            <person name="Abouelleil A."/>
            <person name="Chapman S.B."/>
            <person name="Priest M."/>
            <person name="Young S.K."/>
            <person name="Wortman J."/>
            <person name="Nusbaum C."/>
            <person name="Birren B."/>
        </authorList>
    </citation>
    <scope>NUCLEOTIDE SEQUENCE [LARGE SCALE GENOMIC DNA]</scope>
    <source>
        <strain evidence="2">CBS 173.52</strain>
    </source>
</reference>
<dbReference type="OrthoDB" id="4161587at2759"/>
<dbReference type="PANTHER" id="PTHR24148">
    <property type="entry name" value="ANKYRIN REPEAT DOMAIN-CONTAINING PROTEIN 39 HOMOLOG-RELATED"/>
    <property type="match status" value="1"/>
</dbReference>
<proteinExistence type="predicted"/>
<dbReference type="AlphaFoldDB" id="A0A0D2HIJ1"/>
<dbReference type="HOGENOM" id="CLU_004184_7_2_1"/>
<feature type="domain" description="Heterokaryon incompatibility" evidence="1">
    <location>
        <begin position="67"/>
        <end position="229"/>
    </location>
</feature>
<evidence type="ECO:0000259" key="1">
    <source>
        <dbReference type="Pfam" id="PF06985"/>
    </source>
</evidence>
<organism evidence="2 3">
    <name type="scientific">Cladophialophora bantiana (strain ATCC 10958 / CBS 173.52 / CDC B-1940 / NIH 8579)</name>
    <name type="common">Xylohypha bantiana</name>
    <dbReference type="NCBI Taxonomy" id="1442370"/>
    <lineage>
        <taxon>Eukaryota</taxon>
        <taxon>Fungi</taxon>
        <taxon>Dikarya</taxon>
        <taxon>Ascomycota</taxon>
        <taxon>Pezizomycotina</taxon>
        <taxon>Eurotiomycetes</taxon>
        <taxon>Chaetothyriomycetidae</taxon>
        <taxon>Chaetothyriales</taxon>
        <taxon>Herpotrichiellaceae</taxon>
        <taxon>Cladophialophora</taxon>
    </lineage>
</organism>
<dbReference type="GeneID" id="27702120"/>
<dbReference type="VEuPathDB" id="FungiDB:Z519_09192"/>
<dbReference type="Pfam" id="PF06985">
    <property type="entry name" value="HET"/>
    <property type="match status" value="1"/>
</dbReference>
<keyword evidence="3" id="KW-1185">Reference proteome</keyword>
<protein>
    <recommendedName>
        <fullName evidence="1">Heterokaryon incompatibility domain-containing protein</fullName>
    </recommendedName>
</protein>
<dbReference type="RefSeq" id="XP_016617214.1">
    <property type="nucleotide sequence ID" value="XM_016766916.1"/>
</dbReference>
<gene>
    <name evidence="2" type="ORF">Z519_09192</name>
</gene>
<dbReference type="Proteomes" id="UP000053789">
    <property type="component" value="Unassembled WGS sequence"/>
</dbReference>